<reference evidence="1" key="3">
    <citation type="submission" date="2023-05" db="EMBL/GenBank/DDBJ databases">
        <authorList>
            <person name="Smith C.H."/>
        </authorList>
    </citation>
    <scope>NUCLEOTIDE SEQUENCE</scope>
    <source>
        <strain evidence="1">CHS0354</strain>
        <tissue evidence="1">Mantle</tissue>
    </source>
</reference>
<reference evidence="1" key="2">
    <citation type="journal article" date="2021" name="Genome Biol. Evol.">
        <title>Developing a high-quality reference genome for a parasitic bivalve with doubly uniparental inheritance (Bivalvia: Unionida).</title>
        <authorList>
            <person name="Smith C.H."/>
        </authorList>
    </citation>
    <scope>NUCLEOTIDE SEQUENCE</scope>
    <source>
        <strain evidence="1">CHS0354</strain>
        <tissue evidence="1">Mantle</tissue>
    </source>
</reference>
<reference evidence="1" key="1">
    <citation type="journal article" date="2021" name="Genome Biol. Evol.">
        <title>A High-Quality Reference Genome for a Parasitic Bivalve with Doubly Uniparental Inheritance (Bivalvia: Unionida).</title>
        <authorList>
            <person name="Smith C.H."/>
        </authorList>
    </citation>
    <scope>NUCLEOTIDE SEQUENCE</scope>
    <source>
        <strain evidence="1">CHS0354</strain>
    </source>
</reference>
<dbReference type="Proteomes" id="UP001195483">
    <property type="component" value="Unassembled WGS sequence"/>
</dbReference>
<sequence>MSRLAYDFPVDISPAFPTNQKQTRNCVIRDIIRFKGVRAIIDVSETDKELCHSNCVIRDIIRFKGVRAIIGVSETDKELCHS</sequence>
<dbReference type="AlphaFoldDB" id="A0AAE0VP40"/>
<dbReference type="EMBL" id="JAEAOA010001308">
    <property type="protein sequence ID" value="KAK3584791.1"/>
    <property type="molecule type" value="Genomic_DNA"/>
</dbReference>
<organism evidence="1 2">
    <name type="scientific">Potamilus streckersoni</name>
    <dbReference type="NCBI Taxonomy" id="2493646"/>
    <lineage>
        <taxon>Eukaryota</taxon>
        <taxon>Metazoa</taxon>
        <taxon>Spiralia</taxon>
        <taxon>Lophotrochozoa</taxon>
        <taxon>Mollusca</taxon>
        <taxon>Bivalvia</taxon>
        <taxon>Autobranchia</taxon>
        <taxon>Heteroconchia</taxon>
        <taxon>Palaeoheterodonta</taxon>
        <taxon>Unionida</taxon>
        <taxon>Unionoidea</taxon>
        <taxon>Unionidae</taxon>
        <taxon>Ambleminae</taxon>
        <taxon>Lampsilini</taxon>
        <taxon>Potamilus</taxon>
    </lineage>
</organism>
<proteinExistence type="predicted"/>
<accession>A0AAE0VP40</accession>
<evidence type="ECO:0000313" key="1">
    <source>
        <dbReference type="EMBL" id="KAK3584791.1"/>
    </source>
</evidence>
<evidence type="ECO:0000313" key="2">
    <source>
        <dbReference type="Proteomes" id="UP001195483"/>
    </source>
</evidence>
<gene>
    <name evidence="1" type="ORF">CHS0354_021252</name>
</gene>
<name>A0AAE0VP40_9BIVA</name>
<comment type="caution">
    <text evidence="1">The sequence shown here is derived from an EMBL/GenBank/DDBJ whole genome shotgun (WGS) entry which is preliminary data.</text>
</comment>
<keyword evidence="2" id="KW-1185">Reference proteome</keyword>
<protein>
    <submittedName>
        <fullName evidence="1">Uncharacterized protein</fullName>
    </submittedName>
</protein>